<gene>
    <name evidence="1" type="ORF">DET52_106206</name>
</gene>
<sequence>MKKLILISIVAFALQSCMSYKTIYTIIPENTANEIPLTANKILIENDNSLSENYQRSYKTLLSQNYRIDNDNKEMGYILASKQDIGDTQVRLNIACEDKSIKITSEWTAGTQTALMMGAMSGLATPSMSWYNAQWNAKSDKSTIAFANAVKFAKELNSELKYETVNPISKAASKHPDPIYN</sequence>
<proteinExistence type="predicted"/>
<evidence type="ECO:0008006" key="3">
    <source>
        <dbReference type="Google" id="ProtNLM"/>
    </source>
</evidence>
<dbReference type="PROSITE" id="PS51257">
    <property type="entry name" value="PROKAR_LIPOPROTEIN"/>
    <property type="match status" value="1"/>
</dbReference>
<dbReference type="Proteomes" id="UP000294848">
    <property type="component" value="Unassembled WGS sequence"/>
</dbReference>
<protein>
    <recommendedName>
        <fullName evidence="3">Lipoprotein</fullName>
    </recommendedName>
</protein>
<evidence type="ECO:0000313" key="1">
    <source>
        <dbReference type="EMBL" id="TDN99993.1"/>
    </source>
</evidence>
<dbReference type="RefSeq" id="WP_133465532.1">
    <property type="nucleotide sequence ID" value="NZ_SNWI01000006.1"/>
</dbReference>
<evidence type="ECO:0000313" key="2">
    <source>
        <dbReference type="Proteomes" id="UP000294848"/>
    </source>
</evidence>
<dbReference type="AlphaFoldDB" id="A0A4R6GX63"/>
<accession>A0A4R6GX63</accession>
<organism evidence="1 2">
    <name type="scientific">Sunxiuqinia elliptica</name>
    <dbReference type="NCBI Taxonomy" id="655355"/>
    <lineage>
        <taxon>Bacteria</taxon>
        <taxon>Pseudomonadati</taxon>
        <taxon>Bacteroidota</taxon>
        <taxon>Bacteroidia</taxon>
        <taxon>Marinilabiliales</taxon>
        <taxon>Prolixibacteraceae</taxon>
        <taxon>Sunxiuqinia</taxon>
    </lineage>
</organism>
<name>A0A4R6GX63_9BACT</name>
<dbReference type="EMBL" id="SNWI01000006">
    <property type="protein sequence ID" value="TDN99993.1"/>
    <property type="molecule type" value="Genomic_DNA"/>
</dbReference>
<comment type="caution">
    <text evidence="1">The sequence shown here is derived from an EMBL/GenBank/DDBJ whole genome shotgun (WGS) entry which is preliminary data.</text>
</comment>
<reference evidence="1 2" key="1">
    <citation type="submission" date="2019-03" db="EMBL/GenBank/DDBJ databases">
        <title>Freshwater and sediment microbial communities from various areas in North America, analyzing microbe dynamics in response to fracking.</title>
        <authorList>
            <person name="Lamendella R."/>
        </authorList>
    </citation>
    <scope>NUCLEOTIDE SEQUENCE [LARGE SCALE GENOMIC DNA]</scope>
    <source>
        <strain evidence="1 2">114D</strain>
    </source>
</reference>